<dbReference type="RefSeq" id="WP_284234032.1">
    <property type="nucleotide sequence ID" value="NZ_BSUL01000001.1"/>
</dbReference>
<dbReference type="CDD" id="cd01832">
    <property type="entry name" value="SGNH_hydrolase_like_1"/>
    <property type="match status" value="1"/>
</dbReference>
<dbReference type="AlphaFoldDB" id="A0AA37UPB0"/>
<reference evidence="2 3" key="1">
    <citation type="journal article" date="2014" name="Int. J. Syst. Evol. Microbiol.">
        <title>Complete genome sequence of Corynebacterium casei LMG S-19264T (=DSM 44701T), isolated from a smear-ripened cheese.</title>
        <authorList>
            <consortium name="US DOE Joint Genome Institute (JGI-PGF)"/>
            <person name="Walter F."/>
            <person name="Albersmeier A."/>
            <person name="Kalinowski J."/>
            <person name="Ruckert C."/>
        </authorList>
    </citation>
    <scope>NUCLEOTIDE SEQUENCE [LARGE SCALE GENOMIC DNA]</scope>
    <source>
        <strain evidence="2 3">NBRC 112289</strain>
    </source>
</reference>
<evidence type="ECO:0000313" key="2">
    <source>
        <dbReference type="EMBL" id="GMA29697.1"/>
    </source>
</evidence>
<dbReference type="Proteomes" id="UP001157160">
    <property type="component" value="Unassembled WGS sequence"/>
</dbReference>
<dbReference type="Gene3D" id="3.40.50.1110">
    <property type="entry name" value="SGNH hydrolase"/>
    <property type="match status" value="1"/>
</dbReference>
<dbReference type="PANTHER" id="PTHR43784:SF2">
    <property type="entry name" value="GDSL-LIKE LIPASE_ACYLHYDROLASE, PUTATIVE (AFU_ORTHOLOGUE AFUA_2G00820)-RELATED"/>
    <property type="match status" value="1"/>
</dbReference>
<feature type="domain" description="SGNH hydrolase-type esterase" evidence="1">
    <location>
        <begin position="11"/>
        <end position="191"/>
    </location>
</feature>
<dbReference type="InterPro" id="IPR013830">
    <property type="entry name" value="SGNH_hydro"/>
</dbReference>
<proteinExistence type="predicted"/>
<name>A0AA37UPB0_9MICO</name>
<dbReference type="InterPro" id="IPR053140">
    <property type="entry name" value="GDSL_Rv0518-like"/>
</dbReference>
<dbReference type="PANTHER" id="PTHR43784">
    <property type="entry name" value="GDSL-LIKE LIPASE/ACYLHYDROLASE, PUTATIVE (AFU_ORTHOLOGUE AFUA_2G00820)-RELATED"/>
    <property type="match status" value="1"/>
</dbReference>
<dbReference type="Pfam" id="PF13472">
    <property type="entry name" value="Lipase_GDSL_2"/>
    <property type="match status" value="1"/>
</dbReference>
<dbReference type="SUPFAM" id="SSF52266">
    <property type="entry name" value="SGNH hydrolase"/>
    <property type="match status" value="1"/>
</dbReference>
<evidence type="ECO:0000313" key="3">
    <source>
        <dbReference type="Proteomes" id="UP001157160"/>
    </source>
</evidence>
<sequence>MSHAPWQRYIALGDPLADGSDGVAPGRTSAPGWAAHLAAILDRDARLGDPERCGVAFSDRTDRDHALTEVVREQVPRALAARADLVSIVTGGRELLATGADPDAVAARLEAGVSALRAAGTDVLLATSFDPRSAPSLRVRRGRAAVFNAHLWSIARRHGTFVLDVWGMRDLQSPRHWVQGRVRLDAVGHRLLANRAAHCLGVAYAEAGRPRASPEA</sequence>
<organism evidence="2 3">
    <name type="scientific">Arenivirga flava</name>
    <dbReference type="NCBI Taxonomy" id="1930060"/>
    <lineage>
        <taxon>Bacteria</taxon>
        <taxon>Bacillati</taxon>
        <taxon>Actinomycetota</taxon>
        <taxon>Actinomycetes</taxon>
        <taxon>Micrococcales</taxon>
        <taxon>Microbacteriaceae</taxon>
        <taxon>Arenivirga</taxon>
    </lineage>
</organism>
<accession>A0AA37UPB0</accession>
<gene>
    <name evidence="2" type="ORF">GCM10025874_29500</name>
</gene>
<protein>
    <recommendedName>
        <fullName evidence="1">SGNH hydrolase-type esterase domain-containing protein</fullName>
    </recommendedName>
</protein>
<evidence type="ECO:0000259" key="1">
    <source>
        <dbReference type="Pfam" id="PF13472"/>
    </source>
</evidence>
<dbReference type="InterPro" id="IPR036514">
    <property type="entry name" value="SGNH_hydro_sf"/>
</dbReference>
<comment type="caution">
    <text evidence="2">The sequence shown here is derived from an EMBL/GenBank/DDBJ whole genome shotgun (WGS) entry which is preliminary data.</text>
</comment>
<dbReference type="EMBL" id="BSUL01000001">
    <property type="protein sequence ID" value="GMA29697.1"/>
    <property type="molecule type" value="Genomic_DNA"/>
</dbReference>
<keyword evidence="3" id="KW-1185">Reference proteome</keyword>